<evidence type="ECO:0000313" key="3">
    <source>
        <dbReference type="EMBL" id="SEF85204.1"/>
    </source>
</evidence>
<dbReference type="AlphaFoldDB" id="A0A1H5VDC3"/>
<evidence type="ECO:0000313" key="4">
    <source>
        <dbReference type="Proteomes" id="UP000236735"/>
    </source>
</evidence>
<dbReference type="EMBL" id="FNUV01000004">
    <property type="protein sequence ID" value="SEF85204.1"/>
    <property type="molecule type" value="Genomic_DNA"/>
</dbReference>
<gene>
    <name evidence="3" type="ORF">SAMN05216354_1890</name>
</gene>
<dbReference type="InterPro" id="IPR001296">
    <property type="entry name" value="Glyco_trans_1"/>
</dbReference>
<dbReference type="GO" id="GO:0016757">
    <property type="term" value="F:glycosyltransferase activity"/>
    <property type="evidence" value="ECO:0007669"/>
    <property type="project" value="InterPro"/>
</dbReference>
<accession>A0A1H5VDC3</accession>
<sequence>MKILLANKFYYRRGGDCIYTLNLEQLLKAHGHEVAVYSMQYPDNHPSEWSGYWPSNMRKQDVLFRPFGVLQVKKGFSRLLNDFKPDVVHLNNVHTQLSPVIAEIAHQRGVKVVWTLHDYKLLCPRYDCLQNGLSACEACFNDKKAVLEHACMKNSKAASIIAYLEAKKWNRERIEKAADMFICPSQFIADKMVQGGFDQSKLKVICNFIDIEKCKRASYTKDNYYCFIGRLSHEKGVRTLIDAANRLPYILNVIGDGPLMEELRAIARPNIVFVGFKQWDQIKDLVGKAKFSVIPSEWYENNPLSVIEAQCLGTPVLGARIGGIPELIEENKTGMTFESRNVEDLMEKIQAMWNVAWDYKTLAHQAQECYNAERYYQELMKIY</sequence>
<dbReference type="Gene3D" id="3.40.50.2000">
    <property type="entry name" value="Glycogen Phosphorylase B"/>
    <property type="match status" value="2"/>
</dbReference>
<protein>
    <submittedName>
        <fullName evidence="3">Glycosyltransferase involved in cell wall bisynthesis</fullName>
    </submittedName>
</protein>
<dbReference type="InterPro" id="IPR028098">
    <property type="entry name" value="Glyco_trans_4-like_N"/>
</dbReference>
<keyword evidence="3" id="KW-0808">Transferase</keyword>
<dbReference type="PANTHER" id="PTHR45947">
    <property type="entry name" value="SULFOQUINOVOSYL TRANSFERASE SQD2"/>
    <property type="match status" value="1"/>
</dbReference>
<dbReference type="Proteomes" id="UP000236735">
    <property type="component" value="Unassembled WGS sequence"/>
</dbReference>
<dbReference type="InterPro" id="IPR050194">
    <property type="entry name" value="Glycosyltransferase_grp1"/>
</dbReference>
<dbReference type="Pfam" id="PF00534">
    <property type="entry name" value="Glycos_transf_1"/>
    <property type="match status" value="1"/>
</dbReference>
<feature type="domain" description="Glycosyltransferase subfamily 4-like N-terminal" evidence="2">
    <location>
        <begin position="18"/>
        <end position="212"/>
    </location>
</feature>
<dbReference type="PANTHER" id="PTHR45947:SF13">
    <property type="entry name" value="TRANSFERASE"/>
    <property type="match status" value="1"/>
</dbReference>
<feature type="domain" description="Glycosyl transferase family 1" evidence="1">
    <location>
        <begin position="213"/>
        <end position="352"/>
    </location>
</feature>
<proteinExistence type="predicted"/>
<name>A0A1H5VDC3_XYLRU</name>
<dbReference type="RefSeq" id="WP_103915792.1">
    <property type="nucleotide sequence ID" value="NZ_FNUV01000004.1"/>
</dbReference>
<dbReference type="Pfam" id="PF13439">
    <property type="entry name" value="Glyco_transf_4"/>
    <property type="match status" value="1"/>
</dbReference>
<organism evidence="3 4">
    <name type="scientific">Xylanibacter ruminicola</name>
    <name type="common">Prevotella ruminicola</name>
    <dbReference type="NCBI Taxonomy" id="839"/>
    <lineage>
        <taxon>Bacteria</taxon>
        <taxon>Pseudomonadati</taxon>
        <taxon>Bacteroidota</taxon>
        <taxon>Bacteroidia</taxon>
        <taxon>Bacteroidales</taxon>
        <taxon>Prevotellaceae</taxon>
        <taxon>Xylanibacter</taxon>
    </lineage>
</organism>
<dbReference type="SUPFAM" id="SSF53756">
    <property type="entry name" value="UDP-Glycosyltransferase/glycogen phosphorylase"/>
    <property type="match status" value="1"/>
</dbReference>
<evidence type="ECO:0000259" key="1">
    <source>
        <dbReference type="Pfam" id="PF00534"/>
    </source>
</evidence>
<evidence type="ECO:0000259" key="2">
    <source>
        <dbReference type="Pfam" id="PF13439"/>
    </source>
</evidence>
<reference evidence="3 4" key="1">
    <citation type="submission" date="2016-10" db="EMBL/GenBank/DDBJ databases">
        <authorList>
            <person name="de Groot N.N."/>
        </authorList>
    </citation>
    <scope>NUCLEOTIDE SEQUENCE [LARGE SCALE GENOMIC DNA]</scope>
    <source>
        <strain evidence="3 4">AR32</strain>
    </source>
</reference>